<protein>
    <recommendedName>
        <fullName evidence="6">DUF11 domain-containing protein</fullName>
    </recommendedName>
</protein>
<sequence>MNKRFVGIISALLLTSQLVVGITPALAIDSSDDKQIQSFPTGNFQGDFTIDPQNKNVDAGQDVNFNINLKATGAVTKLTNVTLKITLPLSAYVTFTQPLESLKINGIAPTFDQTTNTLVYQFSQLPTGSVAKVKLRLGTVNGAFTNNQQLQVKGQLAADSDKGKVTTITDGAVNILATKNLSLINKFKSIYKSASDDTHDNPAIGDEILWNVGIGAPKKIEGSVFLKPGTPIKATYDIDPTLSYTSMADKSAPQPTISNDGKTLTWSFTAPSISEQEKNQDFFNQDLSLILKVKDDPKNVFKQAKNTLRDVSATFNDGELFSPAAVDGQITISQSDPTTLPPNVGSGGFTSPHFGPVDAYGALGDTSQFPDISVNDDATLGFGVQPGSLWATSGDSDFIAYTIHYKVDPHLNIKRFYTGNFAFHPSNKLGGSNIPLKNQPHYSFNVRYAEDDDDTPTTDPDSDGKVTNPDTNETVKYEAAHRDNWHTLMADVPLGKWLTAKDLNIPAGKHVKEVMLHFHPAKGTEMKRSWDGKTYTATGDENGLPKYYEADVSGGTGANYADDNDLSYLDNWAPAGMSNTDRLKFQMTPDKGYVGHVQNSMYINFRGSTAAGYATWQGSEYDWNHKYSAWSKVSGPQGANIVKPVEGINRVVKTGVQFDQLTTRSDGSKVVEVGPNTVTTNVENTETSKNDITGTTTSYVLLPKGVQYSTDQLENETTSSLVTANYKGTGQSLVKVTYDANYVKPGNRVTSTFKVEVTDSMSTAPELKVYSFLDTDNFSVPEIKGDPVITDTVKSTDTDNLNGKGTDAAMFSSGMDYYFDKGSALQVDNLIAGNSSQSVDATDGSVIDYQLRLTNTSDNELNQMILMDTLPSVNDLSITTNESRGSEFDMTLAGPIQLPKEWQNKVNISYATTKNPKKAGILDANTIYPSSAQKLQDAPNAEDAKWVSADQVKDWSTIHTFKLTLKRGQKWVSGDDMLIQFSLNVPTNGVEKEQKAYNSFAFAANGSQVIEPYRTEVRKIKPTLTMPTKPIAPKEIPTLPIAPKPMPTLPIVPKEMPTKPVVPKSTAPTKPSTPNPAAPKATAPSVNATNGGKKNERNGAYTAAAHQKANRSKLPQTGVRVLGYTGLIGVILIGLVVTTKYYLKKVSK</sequence>
<evidence type="ECO:0000256" key="1">
    <source>
        <dbReference type="SAM" id="MobiDB-lite"/>
    </source>
</evidence>
<feature type="transmembrane region" description="Helical" evidence="2">
    <location>
        <begin position="1121"/>
        <end position="1143"/>
    </location>
</feature>
<keyword evidence="2" id="KW-1133">Transmembrane helix</keyword>
<dbReference type="Proteomes" id="UP000326334">
    <property type="component" value="Chromosome"/>
</dbReference>
<keyword evidence="5" id="KW-1185">Reference proteome</keyword>
<evidence type="ECO:0000313" key="5">
    <source>
        <dbReference type="Proteomes" id="UP000326334"/>
    </source>
</evidence>
<organism evidence="4 5">
    <name type="scientific">Latilactobacillus graminis</name>
    <dbReference type="NCBI Taxonomy" id="60519"/>
    <lineage>
        <taxon>Bacteria</taxon>
        <taxon>Bacillati</taxon>
        <taxon>Bacillota</taxon>
        <taxon>Bacilli</taxon>
        <taxon>Lactobacillales</taxon>
        <taxon>Lactobacillaceae</taxon>
        <taxon>Latilactobacillus</taxon>
    </lineage>
</organism>
<evidence type="ECO:0000313" key="4">
    <source>
        <dbReference type="EMBL" id="QFP80230.1"/>
    </source>
</evidence>
<evidence type="ECO:0008006" key="6">
    <source>
        <dbReference type="Google" id="ProtNLM"/>
    </source>
</evidence>
<keyword evidence="3" id="KW-0732">Signal</keyword>
<feature type="region of interest" description="Disordered" evidence="1">
    <location>
        <begin position="1053"/>
        <end position="1097"/>
    </location>
</feature>
<dbReference type="RefSeq" id="WP_151886769.1">
    <property type="nucleotide sequence ID" value="NZ_CP045007.1"/>
</dbReference>
<evidence type="ECO:0000256" key="2">
    <source>
        <dbReference type="SAM" id="Phobius"/>
    </source>
</evidence>
<dbReference type="EMBL" id="CP045007">
    <property type="protein sequence ID" value="QFP80230.1"/>
    <property type="molecule type" value="Genomic_DNA"/>
</dbReference>
<evidence type="ECO:0000256" key="3">
    <source>
        <dbReference type="SAM" id="SignalP"/>
    </source>
</evidence>
<feature type="signal peptide" evidence="3">
    <location>
        <begin position="1"/>
        <end position="27"/>
    </location>
</feature>
<name>A0ABX6CC64_9LACO</name>
<gene>
    <name evidence="4" type="ORF">LG542_08385</name>
</gene>
<keyword evidence="2" id="KW-0472">Membrane</keyword>
<proteinExistence type="predicted"/>
<keyword evidence="2" id="KW-0812">Transmembrane</keyword>
<accession>A0ABX6CC64</accession>
<reference evidence="4 5" key="1">
    <citation type="submission" date="2019-10" db="EMBL/GenBank/DDBJ databases">
        <title>Genome sequencing of Lactobacillus graminis.</title>
        <authorList>
            <person name="Kim K."/>
        </authorList>
    </citation>
    <scope>NUCLEOTIDE SEQUENCE [LARGE SCALE GENOMIC DNA]</scope>
    <source>
        <strain evidence="4 5">LG542</strain>
    </source>
</reference>
<feature type="region of interest" description="Disordered" evidence="1">
    <location>
        <begin position="449"/>
        <end position="474"/>
    </location>
</feature>
<feature type="chain" id="PRO_5047270054" description="DUF11 domain-containing protein" evidence="3">
    <location>
        <begin position="28"/>
        <end position="1148"/>
    </location>
</feature>